<dbReference type="KEGG" id="mgk:FSB76_28495"/>
<protein>
    <submittedName>
        <fullName evidence="1">Uncharacterized protein</fullName>
    </submittedName>
</protein>
<proteinExistence type="predicted"/>
<evidence type="ECO:0000313" key="2">
    <source>
        <dbReference type="Proteomes" id="UP000321362"/>
    </source>
</evidence>
<dbReference type="OrthoDB" id="581132at2"/>
<sequence length="809" mass="92980">MNLIYSKSEVSFHVKPTDDEYKKIKVTHCKTSVEKLIECIEQGTPITAQVYDGDRRKTPNFMAQTMFALDFDGTLTLTEIDAICRDYGLPYNIGYPTYSHTDTNPRYRIIFICDGEVRHPKMATDLNKAFSIIFNSLSDAACKDLARIWLGTNKKVFRGDLEFTFKPETVFSIANELKYAKAGNKGRKSFNINLIEKTGNNGNSILYRYSNNDIPLICDETDKQPKLIDNWKLDDLFECKLFKTFYEGGGTPLLGCKLNDTELMCMASNLMRLDGGEKLYKACLRKNGNYSDEKFSKISYLRNQSHYRTYLIGKYSPYSDDQQNQFQTFPELLRKKGRVEVDPTNQPRIYKLDEAEQEMKKWVDVANADTGNTVYVFKAAPGLGKSQHFINKKGVVIAFPNNNLKNEQYSWSKLSDDEKLVTPEALTKFSKPVQVFLNALYNKGLNENAFFRIKDLANGKSLFEDGHLDYEDMNFAIEYLKQNKAIKDAGTDKTVFTTHTRLLHQSFNHDTYVFDENAYNTIFEHHKTSVAELTSIKMHLTLRGCVVDELEEVLVVKETGIHPTPNFTDYLDIVKEVIRADRFDTNVLKFFQSSRFMFDGEFIHYEVNHLSKLPTDKKLIFLDATASRTLNEKIFGERLVFIDISNVELQGTLIQDTSKSCSKKGLDNYHDKVSAKVGSMPVITHTGYKKHFANPVDTLHFGSLTGSNTLSGKDFCVVGTMTYHPTYYQFLADRLHIKCNDYTMKNLKVIYEGRGFWFTTFENPELQRLHLEQVEGELIQGVHRARLIRTHATVKLYSNFPLLQAKYVY</sequence>
<dbReference type="AlphaFoldDB" id="A0A5B8W7L3"/>
<dbReference type="EMBL" id="CP042437">
    <property type="protein sequence ID" value="QEC79701.1"/>
    <property type="molecule type" value="Genomic_DNA"/>
</dbReference>
<organism evidence="1 2">
    <name type="scientific">Mucilaginibacter ginsenosidivorax</name>
    <dbReference type="NCBI Taxonomy" id="862126"/>
    <lineage>
        <taxon>Bacteria</taxon>
        <taxon>Pseudomonadati</taxon>
        <taxon>Bacteroidota</taxon>
        <taxon>Sphingobacteriia</taxon>
        <taxon>Sphingobacteriales</taxon>
        <taxon>Sphingobacteriaceae</taxon>
        <taxon>Mucilaginibacter</taxon>
    </lineage>
</organism>
<name>A0A5B8W7L3_9SPHI</name>
<dbReference type="Proteomes" id="UP000321362">
    <property type="component" value="Chromosome"/>
</dbReference>
<keyword evidence="2" id="KW-1185">Reference proteome</keyword>
<evidence type="ECO:0000313" key="1">
    <source>
        <dbReference type="EMBL" id="QEC79701.1"/>
    </source>
</evidence>
<gene>
    <name evidence="1" type="ORF">FSB76_28495</name>
</gene>
<reference evidence="1 2" key="1">
    <citation type="journal article" date="2013" name="J. Microbiol.">
        <title>Mucilaginibacter ginsenosidivorax sp. nov., with ginsenoside converting activity isolated from sediment.</title>
        <authorList>
            <person name="Kim J.K."/>
            <person name="Choi T.E."/>
            <person name="Liu Q.M."/>
            <person name="Park H.Y."/>
            <person name="Yi T.H."/>
            <person name="Yoon M.H."/>
            <person name="Kim S.C."/>
            <person name="Im W.T."/>
        </authorList>
    </citation>
    <scope>NUCLEOTIDE SEQUENCE [LARGE SCALE GENOMIC DNA]</scope>
    <source>
        <strain evidence="1 2">KHI28</strain>
    </source>
</reference>
<accession>A0A5B8W7L3</accession>
<dbReference type="RefSeq" id="WP_147059552.1">
    <property type="nucleotide sequence ID" value="NZ_CP042437.1"/>
</dbReference>